<feature type="transmembrane region" description="Helical" evidence="1">
    <location>
        <begin position="12"/>
        <end position="31"/>
    </location>
</feature>
<dbReference type="GeneID" id="26739143"/>
<keyword evidence="3" id="KW-1185">Reference proteome</keyword>
<feature type="transmembrane region" description="Helical" evidence="1">
    <location>
        <begin position="51"/>
        <end position="72"/>
    </location>
</feature>
<dbReference type="AlphaFoldDB" id="A0A0S4FRH7"/>
<evidence type="ECO:0000256" key="1">
    <source>
        <dbReference type="SAM" id="Phobius"/>
    </source>
</evidence>
<dbReference type="RefSeq" id="WP_060537549.1">
    <property type="nucleotide sequence ID" value="NZ_LN734822.1"/>
</dbReference>
<keyword evidence="1" id="KW-0472">Membrane</keyword>
<gene>
    <name evidence="2" type="ORF">MB9_0891</name>
</gene>
<name>A0A0S4FRH7_METFO</name>
<dbReference type="EMBL" id="LN734822">
    <property type="protein sequence ID" value="CEL24532.1"/>
    <property type="molecule type" value="Genomic_DNA"/>
</dbReference>
<protein>
    <recommendedName>
        <fullName evidence="4">DUF4405 domain-containing protein</fullName>
    </recommendedName>
</protein>
<keyword evidence="1" id="KW-1133">Transmembrane helix</keyword>
<dbReference type="PATRIC" id="fig|2162.10.peg.937"/>
<keyword evidence="1" id="KW-0812">Transmembrane</keyword>
<accession>A0A0S4FRH7</accession>
<sequence>MDRKTTKKAVHIILMILIVVVIVSGLGITYYRSIEYITGGLLDKTLSFQLHTLLFLPFLLVLLVHLFFSWLWPKKRSG</sequence>
<evidence type="ECO:0008006" key="4">
    <source>
        <dbReference type="Google" id="ProtNLM"/>
    </source>
</evidence>
<evidence type="ECO:0000313" key="3">
    <source>
        <dbReference type="Proteomes" id="UP000062768"/>
    </source>
</evidence>
<evidence type="ECO:0000313" key="2">
    <source>
        <dbReference type="EMBL" id="CEL24532.1"/>
    </source>
</evidence>
<proteinExistence type="predicted"/>
<organism evidence="2 3">
    <name type="scientific">Methanobacterium formicicum</name>
    <dbReference type="NCBI Taxonomy" id="2162"/>
    <lineage>
        <taxon>Archaea</taxon>
        <taxon>Methanobacteriati</taxon>
        <taxon>Methanobacteriota</taxon>
        <taxon>Methanomada group</taxon>
        <taxon>Methanobacteria</taxon>
        <taxon>Methanobacteriales</taxon>
        <taxon>Methanobacteriaceae</taxon>
        <taxon>Methanobacterium</taxon>
    </lineage>
</organism>
<reference evidence="2" key="1">
    <citation type="submission" date="2014-09" db="EMBL/GenBank/DDBJ databases">
        <authorList>
            <person name="Wibberg D."/>
        </authorList>
    </citation>
    <scope>NUCLEOTIDE SEQUENCE [LARGE SCALE GENOMIC DNA]</scope>
    <source>
        <strain evidence="2">Mb9</strain>
    </source>
</reference>
<dbReference type="Proteomes" id="UP000062768">
    <property type="component" value="Chromosome I"/>
</dbReference>